<sequence>MYHKSQVSFLEGMSSANQWCVPDEMHDVLSVDLDRSFSSLEADLCPSANAMSSGVFAVPEITIRKEEERNSNSHGSEKCQIECYPVSIVHGKKIRYSQLTDIDCSNSVKRFCINKDQEHSENFQVTR</sequence>
<comment type="caution">
    <text evidence="1">The sequence shown here is derived from an EMBL/GenBank/DDBJ whole genome shotgun (WGS) entry which is preliminary data.</text>
</comment>
<name>A0A8T0FIH1_ARGBR</name>
<dbReference type="AlphaFoldDB" id="A0A8T0FIH1"/>
<keyword evidence="2" id="KW-1185">Reference proteome</keyword>
<organism evidence="1 2">
    <name type="scientific">Argiope bruennichi</name>
    <name type="common">Wasp spider</name>
    <name type="synonym">Aranea bruennichi</name>
    <dbReference type="NCBI Taxonomy" id="94029"/>
    <lineage>
        <taxon>Eukaryota</taxon>
        <taxon>Metazoa</taxon>
        <taxon>Ecdysozoa</taxon>
        <taxon>Arthropoda</taxon>
        <taxon>Chelicerata</taxon>
        <taxon>Arachnida</taxon>
        <taxon>Araneae</taxon>
        <taxon>Araneomorphae</taxon>
        <taxon>Entelegynae</taxon>
        <taxon>Araneoidea</taxon>
        <taxon>Araneidae</taxon>
        <taxon>Argiope</taxon>
    </lineage>
</organism>
<dbReference type="EMBL" id="JABXBU010000011">
    <property type="protein sequence ID" value="KAF8790746.1"/>
    <property type="molecule type" value="Genomic_DNA"/>
</dbReference>
<evidence type="ECO:0000313" key="2">
    <source>
        <dbReference type="Proteomes" id="UP000807504"/>
    </source>
</evidence>
<accession>A0A8T0FIH1</accession>
<reference evidence="1" key="2">
    <citation type="submission" date="2020-06" db="EMBL/GenBank/DDBJ databases">
        <authorList>
            <person name="Sheffer M."/>
        </authorList>
    </citation>
    <scope>NUCLEOTIDE SEQUENCE</scope>
</reference>
<protein>
    <submittedName>
        <fullName evidence="1">Uncharacterized protein</fullName>
    </submittedName>
</protein>
<evidence type="ECO:0000313" key="1">
    <source>
        <dbReference type="EMBL" id="KAF8790746.1"/>
    </source>
</evidence>
<dbReference type="Proteomes" id="UP000807504">
    <property type="component" value="Unassembled WGS sequence"/>
</dbReference>
<reference evidence="1" key="1">
    <citation type="journal article" date="2020" name="bioRxiv">
        <title>Chromosome-level reference genome of the European wasp spider Argiope bruennichi: a resource for studies on range expansion and evolutionary adaptation.</title>
        <authorList>
            <person name="Sheffer M.M."/>
            <person name="Hoppe A."/>
            <person name="Krehenwinkel H."/>
            <person name="Uhl G."/>
            <person name="Kuss A.W."/>
            <person name="Jensen L."/>
            <person name="Jensen C."/>
            <person name="Gillespie R.G."/>
            <person name="Hoff K.J."/>
            <person name="Prost S."/>
        </authorList>
    </citation>
    <scope>NUCLEOTIDE SEQUENCE</scope>
</reference>
<gene>
    <name evidence="1" type="ORF">HNY73_005720</name>
</gene>
<proteinExistence type="predicted"/>